<dbReference type="VEuPathDB" id="FungiDB:RhiirA1_390694"/>
<evidence type="ECO:0000313" key="3">
    <source>
        <dbReference type="Proteomes" id="UP000233469"/>
    </source>
</evidence>
<name>A0A2N1NH96_9GLOM</name>
<sequence length="80" mass="9154">MEKPPALENDGAVLSIINDSGKYSPLNDQDLREMLQLFVSKNNLKFMVFIETPLKVFSDWTFPKVCQLYDLDGETEDPTI</sequence>
<dbReference type="EMBL" id="LLXL01000385">
    <property type="protein sequence ID" value="PKK73231.1"/>
    <property type="molecule type" value="Genomic_DNA"/>
</dbReference>
<reference evidence="1 3" key="2">
    <citation type="submission" date="2017-10" db="EMBL/GenBank/DDBJ databases">
        <title>Extensive intraspecific genome diversity in a model arbuscular mycorrhizal fungus.</title>
        <authorList>
            <person name="Chen E.C.H."/>
            <person name="Morin E."/>
            <person name="Baudet D."/>
            <person name="Noel J."/>
            <person name="Ndikumana S."/>
            <person name="Charron P."/>
            <person name="St-Onge C."/>
            <person name="Giorgi J."/>
            <person name="Grigoriev I.V."/>
            <person name="Roux C."/>
            <person name="Martin F.M."/>
            <person name="Corradi N."/>
        </authorList>
    </citation>
    <scope>NUCLEOTIDE SEQUENCE [LARGE SCALE GENOMIC DNA]</scope>
    <source>
        <strain evidence="1 3">C2</strain>
    </source>
</reference>
<dbReference type="Proteomes" id="UP000233469">
    <property type="component" value="Unassembled WGS sequence"/>
</dbReference>
<gene>
    <name evidence="2" type="ORF">RhiirC2_731721</name>
    <name evidence="1" type="ORF">RhiirC2_741236</name>
</gene>
<comment type="caution">
    <text evidence="1">The sequence shown here is derived from an EMBL/GenBank/DDBJ whole genome shotgun (WGS) entry which is preliminary data.</text>
</comment>
<dbReference type="EMBL" id="LLXL01000123">
    <property type="protein sequence ID" value="PKK77547.1"/>
    <property type="molecule type" value="Genomic_DNA"/>
</dbReference>
<evidence type="ECO:0000313" key="2">
    <source>
        <dbReference type="EMBL" id="PKK77547.1"/>
    </source>
</evidence>
<proteinExistence type="predicted"/>
<evidence type="ECO:0000313" key="1">
    <source>
        <dbReference type="EMBL" id="PKK73231.1"/>
    </source>
</evidence>
<organism evidence="1 3">
    <name type="scientific">Rhizophagus irregularis</name>
    <dbReference type="NCBI Taxonomy" id="588596"/>
    <lineage>
        <taxon>Eukaryota</taxon>
        <taxon>Fungi</taxon>
        <taxon>Fungi incertae sedis</taxon>
        <taxon>Mucoromycota</taxon>
        <taxon>Glomeromycotina</taxon>
        <taxon>Glomeromycetes</taxon>
        <taxon>Glomerales</taxon>
        <taxon>Glomeraceae</taxon>
        <taxon>Rhizophagus</taxon>
    </lineage>
</organism>
<protein>
    <submittedName>
        <fullName evidence="1">Uncharacterized protein</fullName>
    </submittedName>
</protein>
<reference evidence="1 3" key="1">
    <citation type="submission" date="2016-04" db="EMBL/GenBank/DDBJ databases">
        <title>Genome analyses suggest a sexual origin of heterokaryosis in a supposedly ancient asexual fungus.</title>
        <authorList>
            <person name="Ropars J."/>
            <person name="Sedzielewska K."/>
            <person name="Noel J."/>
            <person name="Charron P."/>
            <person name="Farinelli L."/>
            <person name="Marton T."/>
            <person name="Kruger M."/>
            <person name="Pelin A."/>
            <person name="Brachmann A."/>
            <person name="Corradi N."/>
        </authorList>
    </citation>
    <scope>NUCLEOTIDE SEQUENCE [LARGE SCALE GENOMIC DNA]</scope>
    <source>
        <strain evidence="1 3">C2</strain>
    </source>
</reference>
<accession>A0A2N1NH96</accession>
<dbReference type="VEuPathDB" id="FungiDB:FUN_013026"/>
<dbReference type="AlphaFoldDB" id="A0A2N1NH96"/>